<dbReference type="PANTHER" id="PTHR37984">
    <property type="entry name" value="PROTEIN CBG26694"/>
    <property type="match status" value="1"/>
</dbReference>
<evidence type="ECO:0000313" key="1">
    <source>
        <dbReference type="EMBL" id="CAB4028157.1"/>
    </source>
</evidence>
<dbReference type="InterPro" id="IPR001584">
    <property type="entry name" value="Integrase_cat-core"/>
</dbReference>
<comment type="caution">
    <text evidence="1">The sequence shown here is derived from an EMBL/GenBank/DDBJ whole genome shotgun (WGS) entry which is preliminary data.</text>
</comment>
<dbReference type="InterPro" id="IPR050951">
    <property type="entry name" value="Retrovirus_Pol_polyprotein"/>
</dbReference>
<dbReference type="AlphaFoldDB" id="A0A7D9JEK7"/>
<dbReference type="Proteomes" id="UP001152795">
    <property type="component" value="Unassembled WGS sequence"/>
</dbReference>
<dbReference type="Pfam" id="PF00665">
    <property type="entry name" value="rve"/>
    <property type="match status" value="1"/>
</dbReference>
<sequence length="190" mass="21713">MVQKCTTCQEYHTALQKERLLPHDIPVRPWQSVATYLFVWNITNYVLVVVYYSNYFEIAQLANTKSSTVIQHIKSMFARHGIPEVLISDNGPQYSSEEFRQFATTWGFIHKTSSPTYPQSNDLAERTVQAVKKLLKKAKASGSCPFLSLLSYRNTPLQQTGSPAQLVLINRRLRTDLPTHPKDRATSKTH</sequence>
<name>A0A7D9JEK7_PARCT</name>
<accession>A0A7D9JEK7</accession>
<dbReference type="Gene3D" id="3.30.420.10">
    <property type="entry name" value="Ribonuclease H-like superfamily/Ribonuclease H"/>
    <property type="match status" value="1"/>
</dbReference>
<organism evidence="1 2">
    <name type="scientific">Paramuricea clavata</name>
    <name type="common">Red gorgonian</name>
    <name type="synonym">Violescent sea-whip</name>
    <dbReference type="NCBI Taxonomy" id="317549"/>
    <lineage>
        <taxon>Eukaryota</taxon>
        <taxon>Metazoa</taxon>
        <taxon>Cnidaria</taxon>
        <taxon>Anthozoa</taxon>
        <taxon>Octocorallia</taxon>
        <taxon>Malacalcyonacea</taxon>
        <taxon>Plexauridae</taxon>
        <taxon>Paramuricea</taxon>
    </lineage>
</organism>
<dbReference type="PANTHER" id="PTHR37984:SF7">
    <property type="entry name" value="INTEGRASE CATALYTIC DOMAIN-CONTAINING PROTEIN"/>
    <property type="match status" value="1"/>
</dbReference>
<proteinExistence type="predicted"/>
<protein>
    <submittedName>
        <fullName evidence="1">Sec1 family domain-containing 2</fullName>
    </submittedName>
</protein>
<gene>
    <name evidence="1" type="ORF">PACLA_8A064678</name>
</gene>
<dbReference type="GO" id="GO:0003676">
    <property type="term" value="F:nucleic acid binding"/>
    <property type="evidence" value="ECO:0007669"/>
    <property type="project" value="InterPro"/>
</dbReference>
<dbReference type="PROSITE" id="PS50994">
    <property type="entry name" value="INTEGRASE"/>
    <property type="match status" value="1"/>
</dbReference>
<dbReference type="EMBL" id="CACRXK020015282">
    <property type="protein sequence ID" value="CAB4028157.1"/>
    <property type="molecule type" value="Genomic_DNA"/>
</dbReference>
<reference evidence="1" key="1">
    <citation type="submission" date="2020-04" db="EMBL/GenBank/DDBJ databases">
        <authorList>
            <person name="Alioto T."/>
            <person name="Alioto T."/>
            <person name="Gomez Garrido J."/>
        </authorList>
    </citation>
    <scope>NUCLEOTIDE SEQUENCE</scope>
    <source>
        <strain evidence="1">A484AB</strain>
    </source>
</reference>
<dbReference type="SUPFAM" id="SSF53098">
    <property type="entry name" value="Ribonuclease H-like"/>
    <property type="match status" value="1"/>
</dbReference>
<dbReference type="FunFam" id="3.30.420.10:FF:000063">
    <property type="entry name" value="Retrovirus-related Pol polyprotein from transposon 297-like Protein"/>
    <property type="match status" value="1"/>
</dbReference>
<evidence type="ECO:0000313" key="2">
    <source>
        <dbReference type="Proteomes" id="UP001152795"/>
    </source>
</evidence>
<dbReference type="InterPro" id="IPR036397">
    <property type="entry name" value="RNaseH_sf"/>
</dbReference>
<keyword evidence="2" id="KW-1185">Reference proteome</keyword>
<dbReference type="OrthoDB" id="2286242at2759"/>
<dbReference type="InterPro" id="IPR012337">
    <property type="entry name" value="RNaseH-like_sf"/>
</dbReference>
<dbReference type="GO" id="GO:0015074">
    <property type="term" value="P:DNA integration"/>
    <property type="evidence" value="ECO:0007669"/>
    <property type="project" value="InterPro"/>
</dbReference>